<keyword evidence="8" id="KW-1185">Reference proteome</keyword>
<dbReference type="Gene3D" id="3.40.50.150">
    <property type="entry name" value="Vaccinia Virus protein VP39"/>
    <property type="match status" value="1"/>
</dbReference>
<proteinExistence type="inferred from homology"/>
<feature type="binding site" evidence="6">
    <location>
        <position position="249"/>
    </location>
    <ligand>
        <name>S-adenosyl-L-methionine</name>
        <dbReference type="ChEBI" id="CHEBI:59789"/>
    </ligand>
</feature>
<feature type="binding site" evidence="6">
    <location>
        <position position="164"/>
    </location>
    <ligand>
        <name>S-adenosyl-L-methionine</name>
        <dbReference type="ChEBI" id="CHEBI:59789"/>
    </ligand>
</feature>
<name>A0A1H0TWJ0_9CLOT</name>
<keyword evidence="3 6" id="KW-0489">Methyltransferase</keyword>
<feature type="binding site" evidence="6">
    <location>
        <position position="185"/>
    </location>
    <ligand>
        <name>S-adenosyl-L-methionine</name>
        <dbReference type="ChEBI" id="CHEBI:59789"/>
    </ligand>
</feature>
<comment type="similarity">
    <text evidence="1 6">Belongs to the methyltransferase superfamily. PrmA family.</text>
</comment>
<dbReference type="PIRSF" id="PIRSF000401">
    <property type="entry name" value="RPL11_MTase"/>
    <property type="match status" value="1"/>
</dbReference>
<dbReference type="HAMAP" id="MF_00735">
    <property type="entry name" value="Methyltr_PrmA"/>
    <property type="match status" value="1"/>
</dbReference>
<dbReference type="NCBIfam" id="TIGR00406">
    <property type="entry name" value="prmA"/>
    <property type="match status" value="1"/>
</dbReference>
<dbReference type="GO" id="GO:0005840">
    <property type="term" value="C:ribosome"/>
    <property type="evidence" value="ECO:0007669"/>
    <property type="project" value="UniProtKB-KW"/>
</dbReference>
<keyword evidence="5 6" id="KW-0949">S-adenosyl-L-methionine</keyword>
<accession>A0A1H0TWJ0</accession>
<keyword evidence="7" id="KW-0689">Ribosomal protein</keyword>
<dbReference type="InterPro" id="IPR050078">
    <property type="entry name" value="Ribosomal_L11_MeTrfase_PrmA"/>
</dbReference>
<evidence type="ECO:0000256" key="4">
    <source>
        <dbReference type="ARBA" id="ARBA00022679"/>
    </source>
</evidence>
<reference evidence="7 8" key="1">
    <citation type="submission" date="2016-10" db="EMBL/GenBank/DDBJ databases">
        <authorList>
            <person name="de Groot N.N."/>
        </authorList>
    </citation>
    <scope>NUCLEOTIDE SEQUENCE [LARGE SCALE GENOMIC DNA]</scope>
    <source>
        <strain evidence="7 8">DSM 12272</strain>
    </source>
</reference>
<dbReference type="PANTHER" id="PTHR43648">
    <property type="entry name" value="ELECTRON TRANSFER FLAVOPROTEIN BETA SUBUNIT LYSINE METHYLTRANSFERASE"/>
    <property type="match status" value="1"/>
</dbReference>
<keyword evidence="2 6" id="KW-0963">Cytoplasm</keyword>
<organism evidence="7 8">
    <name type="scientific">Clostridium gasigenes</name>
    <dbReference type="NCBI Taxonomy" id="94869"/>
    <lineage>
        <taxon>Bacteria</taxon>
        <taxon>Bacillati</taxon>
        <taxon>Bacillota</taxon>
        <taxon>Clostridia</taxon>
        <taxon>Eubacteriales</taxon>
        <taxon>Clostridiaceae</taxon>
        <taxon>Clostridium</taxon>
    </lineage>
</organism>
<keyword evidence="7" id="KW-0687">Ribonucleoprotein</keyword>
<sequence>MQGTWIEIRVITKSEALEPISGIFYGLDCKGVAIEDPNDILETKEGPLTWDFADINVLEHKGKCAVVKAYFSEEDEIEKIIAYVKEKVEEIRDLGIDVGEGIVENEKIFEEDWANNWKKYYKPTLLGERIVVKPTWEEYIAKENELVIELDPGMAFGTGTHETTRMCVQALERYVNLDSTVFDVGCGTGILAIAAAKLEAKMAIGVDLDPVAVEVAKENVAHNKLENIEVLYGNLVEVISGKADIVVANILAEIVCILTDDVKRVLNDGGYFISSGIIHDRVEMVVSKLEESGFEVLEKNKDGEWNCIVAKLK</sequence>
<evidence type="ECO:0000256" key="3">
    <source>
        <dbReference type="ARBA" id="ARBA00022603"/>
    </source>
</evidence>
<dbReference type="EC" id="2.1.1.-" evidence="6"/>
<dbReference type="OrthoDB" id="9785995at2"/>
<dbReference type="Pfam" id="PF06325">
    <property type="entry name" value="PrmA"/>
    <property type="match status" value="1"/>
</dbReference>
<comment type="catalytic activity">
    <reaction evidence="6">
        <text>L-lysyl-[protein] + 3 S-adenosyl-L-methionine = N(6),N(6),N(6)-trimethyl-L-lysyl-[protein] + 3 S-adenosyl-L-homocysteine + 3 H(+)</text>
        <dbReference type="Rhea" id="RHEA:54192"/>
        <dbReference type="Rhea" id="RHEA-COMP:9752"/>
        <dbReference type="Rhea" id="RHEA-COMP:13826"/>
        <dbReference type="ChEBI" id="CHEBI:15378"/>
        <dbReference type="ChEBI" id="CHEBI:29969"/>
        <dbReference type="ChEBI" id="CHEBI:57856"/>
        <dbReference type="ChEBI" id="CHEBI:59789"/>
        <dbReference type="ChEBI" id="CHEBI:61961"/>
    </reaction>
</comment>
<evidence type="ECO:0000313" key="8">
    <source>
        <dbReference type="Proteomes" id="UP000198597"/>
    </source>
</evidence>
<comment type="function">
    <text evidence="6">Methylates ribosomal protein L11.</text>
</comment>
<dbReference type="EMBL" id="FNJM01000008">
    <property type="protein sequence ID" value="SDP58251.1"/>
    <property type="molecule type" value="Genomic_DNA"/>
</dbReference>
<dbReference type="AlphaFoldDB" id="A0A1H0TWJ0"/>
<evidence type="ECO:0000256" key="5">
    <source>
        <dbReference type="ARBA" id="ARBA00022691"/>
    </source>
</evidence>
<evidence type="ECO:0000256" key="1">
    <source>
        <dbReference type="ARBA" id="ARBA00009741"/>
    </source>
</evidence>
<dbReference type="InterPro" id="IPR029063">
    <property type="entry name" value="SAM-dependent_MTases_sf"/>
</dbReference>
<comment type="subcellular location">
    <subcellularLocation>
        <location evidence="6">Cytoplasm</location>
    </subcellularLocation>
</comment>
<keyword evidence="4 6" id="KW-0808">Transferase</keyword>
<dbReference type="STRING" id="94869.SAMN04488529_10892"/>
<dbReference type="InterPro" id="IPR004498">
    <property type="entry name" value="Ribosomal_PrmA_MeTrfase"/>
</dbReference>
<dbReference type="CDD" id="cd02440">
    <property type="entry name" value="AdoMet_MTases"/>
    <property type="match status" value="1"/>
</dbReference>
<dbReference type="Proteomes" id="UP000198597">
    <property type="component" value="Unassembled WGS sequence"/>
</dbReference>
<dbReference type="GO" id="GO:0005737">
    <property type="term" value="C:cytoplasm"/>
    <property type="evidence" value="ECO:0007669"/>
    <property type="project" value="UniProtKB-SubCell"/>
</dbReference>
<evidence type="ECO:0000256" key="6">
    <source>
        <dbReference type="HAMAP-Rule" id="MF_00735"/>
    </source>
</evidence>
<evidence type="ECO:0000256" key="2">
    <source>
        <dbReference type="ARBA" id="ARBA00022490"/>
    </source>
</evidence>
<dbReference type="GO" id="GO:0032259">
    <property type="term" value="P:methylation"/>
    <property type="evidence" value="ECO:0007669"/>
    <property type="project" value="UniProtKB-KW"/>
</dbReference>
<gene>
    <name evidence="6" type="primary">prmA</name>
    <name evidence="7" type="ORF">SAMN04488529_10892</name>
</gene>
<dbReference type="RefSeq" id="WP_089970707.1">
    <property type="nucleotide sequence ID" value="NZ_FNJM01000008.1"/>
</dbReference>
<dbReference type="GO" id="GO:0016279">
    <property type="term" value="F:protein-lysine N-methyltransferase activity"/>
    <property type="evidence" value="ECO:0007669"/>
    <property type="project" value="RHEA"/>
</dbReference>
<dbReference type="PANTHER" id="PTHR43648:SF1">
    <property type="entry name" value="ELECTRON TRANSFER FLAVOPROTEIN BETA SUBUNIT LYSINE METHYLTRANSFERASE"/>
    <property type="match status" value="1"/>
</dbReference>
<evidence type="ECO:0000313" key="7">
    <source>
        <dbReference type="EMBL" id="SDP58251.1"/>
    </source>
</evidence>
<protein>
    <recommendedName>
        <fullName evidence="6">Ribosomal protein L11 methyltransferase</fullName>
        <shortName evidence="6">L11 Mtase</shortName>
        <ecNumber evidence="6">2.1.1.-</ecNumber>
    </recommendedName>
</protein>
<feature type="binding site" evidence="6">
    <location>
        <position position="207"/>
    </location>
    <ligand>
        <name>S-adenosyl-L-methionine</name>
        <dbReference type="ChEBI" id="CHEBI:59789"/>
    </ligand>
</feature>
<dbReference type="SUPFAM" id="SSF53335">
    <property type="entry name" value="S-adenosyl-L-methionine-dependent methyltransferases"/>
    <property type="match status" value="1"/>
</dbReference>